<dbReference type="EMBL" id="WXFA01000012">
    <property type="protein sequence ID" value="MBM3093031.1"/>
    <property type="molecule type" value="Genomic_DNA"/>
</dbReference>
<dbReference type="Proteomes" id="UP000744980">
    <property type="component" value="Unassembled WGS sequence"/>
</dbReference>
<name>A0AAW4FP09_9HYPH</name>
<evidence type="ECO:0000313" key="2">
    <source>
        <dbReference type="Proteomes" id="UP000744980"/>
    </source>
</evidence>
<dbReference type="AlphaFoldDB" id="A0AAW4FP09"/>
<reference evidence="1 2" key="1">
    <citation type="submission" date="2020-01" db="EMBL/GenBank/DDBJ databases">
        <title>Draft genome assembly of Ensifer adhaerens T173.</title>
        <authorList>
            <person name="Craig J.E."/>
            <person name="Stinchcombe J.R."/>
        </authorList>
    </citation>
    <scope>NUCLEOTIDE SEQUENCE [LARGE SCALE GENOMIC DNA]</scope>
    <source>
        <strain evidence="1 2">T173</strain>
    </source>
</reference>
<proteinExistence type="predicted"/>
<protein>
    <submittedName>
        <fullName evidence="1">Uncharacterized protein</fullName>
    </submittedName>
</protein>
<sequence>MPDWRAVILEQAEIAMAVERVVLQALSREQLAKAEALHLWSRVGELCVKAQTVGDEMEDGNADLEAIKDFEAIEDMYRALHASLDARLVMMAGLGPLVCSDGLH</sequence>
<organism evidence="1 2">
    <name type="scientific">Ensifer canadensis</name>
    <dbReference type="NCBI Taxonomy" id="555315"/>
    <lineage>
        <taxon>Bacteria</taxon>
        <taxon>Pseudomonadati</taxon>
        <taxon>Pseudomonadota</taxon>
        <taxon>Alphaproteobacteria</taxon>
        <taxon>Hyphomicrobiales</taxon>
        <taxon>Rhizobiaceae</taxon>
        <taxon>Sinorhizobium/Ensifer group</taxon>
        <taxon>Ensifer</taxon>
    </lineage>
</organism>
<accession>A0AAW4FP09</accession>
<evidence type="ECO:0000313" key="1">
    <source>
        <dbReference type="EMBL" id="MBM3093031.1"/>
    </source>
</evidence>
<keyword evidence="2" id="KW-1185">Reference proteome</keyword>
<dbReference type="RefSeq" id="WP_057207681.1">
    <property type="nucleotide sequence ID" value="NZ_CP083374.1"/>
</dbReference>
<comment type="caution">
    <text evidence="1">The sequence shown here is derived from an EMBL/GenBank/DDBJ whole genome shotgun (WGS) entry which is preliminary data.</text>
</comment>
<gene>
    <name evidence="1" type="ORF">GFB56_19840</name>
</gene>